<dbReference type="InterPro" id="IPR004805">
    <property type="entry name" value="DnaE2/DnaE/PolC"/>
</dbReference>
<dbReference type="Pfam" id="PF02811">
    <property type="entry name" value="PHP"/>
    <property type="match status" value="1"/>
</dbReference>
<dbReference type="PANTHER" id="PTHR32294">
    <property type="entry name" value="DNA POLYMERASE III SUBUNIT ALPHA"/>
    <property type="match status" value="1"/>
</dbReference>
<organism evidence="8 9">
    <name type="scientific">Nibrella viscosa</name>
    <dbReference type="NCBI Taxonomy" id="1084524"/>
    <lineage>
        <taxon>Bacteria</taxon>
        <taxon>Pseudomonadati</taxon>
        <taxon>Bacteroidota</taxon>
        <taxon>Cytophagia</taxon>
        <taxon>Cytophagales</taxon>
        <taxon>Spirosomataceae</taxon>
        <taxon>Nibrella</taxon>
    </lineage>
</organism>
<dbReference type="Pfam" id="PF17657">
    <property type="entry name" value="DNA_pol3_finger"/>
    <property type="match status" value="1"/>
</dbReference>
<dbReference type="InterPro" id="IPR040982">
    <property type="entry name" value="DNA_pol3_finger"/>
</dbReference>
<dbReference type="Gene3D" id="1.10.150.870">
    <property type="match status" value="1"/>
</dbReference>
<dbReference type="Proteomes" id="UP001500936">
    <property type="component" value="Unassembled WGS sequence"/>
</dbReference>
<dbReference type="NCBIfam" id="TIGR00594">
    <property type="entry name" value="polc"/>
    <property type="match status" value="1"/>
</dbReference>
<reference evidence="9" key="1">
    <citation type="journal article" date="2019" name="Int. J. Syst. Evol. Microbiol.">
        <title>The Global Catalogue of Microorganisms (GCM) 10K type strain sequencing project: providing services to taxonomists for standard genome sequencing and annotation.</title>
        <authorList>
            <consortium name="The Broad Institute Genomics Platform"/>
            <consortium name="The Broad Institute Genome Sequencing Center for Infectious Disease"/>
            <person name="Wu L."/>
            <person name="Ma J."/>
        </authorList>
    </citation>
    <scope>NUCLEOTIDE SEQUENCE [LARGE SCALE GENOMIC DNA]</scope>
    <source>
        <strain evidence="9">JCM 17925</strain>
    </source>
</reference>
<protein>
    <recommendedName>
        <fullName evidence="1">DNA-directed DNA polymerase</fullName>
        <ecNumber evidence="1">2.7.7.7</ecNumber>
    </recommendedName>
</protein>
<evidence type="ECO:0000313" key="8">
    <source>
        <dbReference type="EMBL" id="GAA4397226.1"/>
    </source>
</evidence>
<accession>A0ABP8JWX8</accession>
<keyword evidence="4" id="KW-0235">DNA replication</keyword>
<feature type="domain" description="Polymerase/histidinol phosphatase N-terminal" evidence="7">
    <location>
        <begin position="5"/>
        <end position="68"/>
    </location>
</feature>
<dbReference type="InterPro" id="IPR029460">
    <property type="entry name" value="DNAPol_HHH"/>
</dbReference>
<dbReference type="Gene3D" id="3.20.20.140">
    <property type="entry name" value="Metal-dependent hydrolases"/>
    <property type="match status" value="1"/>
</dbReference>
<dbReference type="Pfam" id="PF14579">
    <property type="entry name" value="HHH_6"/>
    <property type="match status" value="1"/>
</dbReference>
<evidence type="ECO:0000256" key="3">
    <source>
        <dbReference type="ARBA" id="ARBA00022695"/>
    </source>
</evidence>
<comment type="caution">
    <text evidence="8">The sequence shown here is derived from an EMBL/GenBank/DDBJ whole genome shotgun (WGS) entry which is preliminary data.</text>
</comment>
<dbReference type="SUPFAM" id="SSF89550">
    <property type="entry name" value="PHP domain-like"/>
    <property type="match status" value="1"/>
</dbReference>
<keyword evidence="5" id="KW-0239">DNA-directed DNA polymerase</keyword>
<evidence type="ECO:0000256" key="4">
    <source>
        <dbReference type="ARBA" id="ARBA00022705"/>
    </source>
</evidence>
<comment type="catalytic activity">
    <reaction evidence="6">
        <text>DNA(n) + a 2'-deoxyribonucleoside 5'-triphosphate = DNA(n+1) + diphosphate</text>
        <dbReference type="Rhea" id="RHEA:22508"/>
        <dbReference type="Rhea" id="RHEA-COMP:17339"/>
        <dbReference type="Rhea" id="RHEA-COMP:17340"/>
        <dbReference type="ChEBI" id="CHEBI:33019"/>
        <dbReference type="ChEBI" id="CHEBI:61560"/>
        <dbReference type="ChEBI" id="CHEBI:173112"/>
        <dbReference type="EC" id="2.7.7.7"/>
    </reaction>
</comment>
<name>A0ABP8JWX8_9BACT</name>
<dbReference type="SMART" id="SM00481">
    <property type="entry name" value="POLIIIAc"/>
    <property type="match status" value="1"/>
</dbReference>
<dbReference type="InterPro" id="IPR003141">
    <property type="entry name" value="Pol/His_phosphatase_N"/>
</dbReference>
<gene>
    <name evidence="8" type="ORF">GCM10023187_06360</name>
</gene>
<evidence type="ECO:0000256" key="6">
    <source>
        <dbReference type="ARBA" id="ARBA00049244"/>
    </source>
</evidence>
<dbReference type="CDD" id="cd07431">
    <property type="entry name" value="PHP_PolIIIA"/>
    <property type="match status" value="1"/>
</dbReference>
<keyword evidence="2" id="KW-0808">Transferase</keyword>
<proteinExistence type="predicted"/>
<sequence>MYWNVHSHYSFRYGTLSPAELVQAAVRLGISRLALTDINNTTGLYEFVSECRTAGIEPVAGVEFRNGNHLCYVCLARNAEGLAEIHVFLTDYLAQHRPFPTLAPVFIHVWTIYPWTIVVSGQGGLNARSGWPDYEWVGVRARDLNRIWRYRNRLPADRLVLWQPVTFLNRAGYDLHRMLRAVQHNCLLAHLPEDAVASEQDWLVDPDRLRLRFAAYPELIKRANFLLDSCAFVFDFHTPKNRQVYTTSKADDLDLLRKLAMDGLQYRYGDRRSDGRLYRSRQKDLSQRVERELATIHECAFSAYFLMTWDLIRYARSRGFFHVGRGSGANSLVAYCLGITDVDPVELNLYFERFINPHRSSPPDFDIDFSWDNRDELLEYLFKRYGNGRVCLLATVVTFQQRAAMREFGRVLGLPKAELDELVDDPHKAEYHQAGRTLLALSKRLDGMPNYLSIHAGGVLISEERLTRYTALQPMPKGFPVCQFDMYTAEDIGFAKLDVLSQRGLGHIKEAVDWIRKNRRVVVDIHAIQAFKQDAGIREQLRRHETLGCFYIESPAMRQLIQKLGCQDYPTLVAASSVIRPGVAGSGMMRSYIERHHQPDTYRPLHPKLGELLAETYGIMVYQEDVIKVAHQFAGMNPAEADLLRRAMSGKYRSRDLFKRLVDRFWESCRAQGYSETVIGEIWRQMESFAGYSFSKAHSASFAVESYQSLYLKTYYPLEFIVAVINNGGGFYSPEFYVHEARRAGAGIEAPDINRSEWRTIIDGNTIWLGWGLVKGLERSLMEALLMERDERPFDSVEDFCLRVPVNRTQLLLLVRVGGFRRLGLSKKEVLWRAHYLTGNRPASRPYTGRSLFDQDMESALAATAPELPILTEHPLEEAFDQWDLLGFPLVSPFQLLAEEGLSPTTLPCIKASAMLEYVGRRVMMRGYQVTTKEIYAKNNGRMGFGTWLDVDGEYFDTVHFPKAWTEYPMRGRGIYRLEGLVTEEWGCPALTVSTLHRLPWQPDPRTVED</sequence>
<evidence type="ECO:0000259" key="7">
    <source>
        <dbReference type="SMART" id="SM00481"/>
    </source>
</evidence>
<keyword evidence="3" id="KW-0548">Nucleotidyltransferase</keyword>
<keyword evidence="9" id="KW-1185">Reference proteome</keyword>
<dbReference type="Pfam" id="PF07733">
    <property type="entry name" value="DNA_pol3_alpha"/>
    <property type="match status" value="1"/>
</dbReference>
<dbReference type="EMBL" id="BAABHB010000001">
    <property type="protein sequence ID" value="GAA4397226.1"/>
    <property type="molecule type" value="Genomic_DNA"/>
</dbReference>
<evidence type="ECO:0000313" key="9">
    <source>
        <dbReference type="Proteomes" id="UP001500936"/>
    </source>
</evidence>
<dbReference type="EC" id="2.7.7.7" evidence="1"/>
<dbReference type="InterPro" id="IPR004013">
    <property type="entry name" value="PHP_dom"/>
</dbReference>
<dbReference type="RefSeq" id="WP_345263877.1">
    <property type="nucleotide sequence ID" value="NZ_BAABHB010000001.1"/>
</dbReference>
<evidence type="ECO:0000256" key="5">
    <source>
        <dbReference type="ARBA" id="ARBA00022932"/>
    </source>
</evidence>
<dbReference type="InterPro" id="IPR016195">
    <property type="entry name" value="Pol/histidinol_Pase-like"/>
</dbReference>
<dbReference type="InterPro" id="IPR011708">
    <property type="entry name" value="DNA_pol3_alpha_NTPase_dom"/>
</dbReference>
<evidence type="ECO:0000256" key="2">
    <source>
        <dbReference type="ARBA" id="ARBA00022679"/>
    </source>
</evidence>
<evidence type="ECO:0000256" key="1">
    <source>
        <dbReference type="ARBA" id="ARBA00012417"/>
    </source>
</evidence>